<organism evidence="4 5">
    <name type="scientific">Oceanidesulfovibrio marinus</name>
    <dbReference type="NCBI Taxonomy" id="370038"/>
    <lineage>
        <taxon>Bacteria</taxon>
        <taxon>Pseudomonadati</taxon>
        <taxon>Thermodesulfobacteriota</taxon>
        <taxon>Desulfovibrionia</taxon>
        <taxon>Desulfovibrionales</taxon>
        <taxon>Desulfovibrionaceae</taxon>
        <taxon>Oceanidesulfovibrio</taxon>
    </lineage>
</organism>
<reference evidence="3 6" key="2">
    <citation type="submission" date="2019-04" db="EMBL/GenBank/DDBJ databases">
        <title>Isolation and culture of sulfate reducing bacteria from the cold seep of the South China Sea.</title>
        <authorList>
            <person name="Sun C."/>
            <person name="Liu R."/>
        </authorList>
    </citation>
    <scope>NUCLEOTIDE SEQUENCE [LARGE SCALE GENOMIC DNA]</scope>
    <source>
        <strain evidence="3 6">CS1</strain>
    </source>
</reference>
<dbReference type="InterPro" id="IPR007607">
    <property type="entry name" value="BacA/B"/>
</dbReference>
<sequence length="145" mass="15101">MAKDEINAFLGSGTAYEGKLNFQGSVRVDGSFTGEIQSEGTLVVGKDAKVQGKVWVGQLILSGHFQGEILATKKVVLHKTANLLGSLNTPVLVIEEGAVMEGQVSMGTSEAGKSKSKTELKAVGTATKPTDQEPVKEPNDSAGKA</sequence>
<keyword evidence="6" id="KW-1185">Reference proteome</keyword>
<dbReference type="PANTHER" id="PTHR35024:SF4">
    <property type="entry name" value="POLYMER-FORMING CYTOSKELETAL PROTEIN"/>
    <property type="match status" value="1"/>
</dbReference>
<dbReference type="AlphaFoldDB" id="A0A6P1ZJQ1"/>
<accession>A0A6P1ZJQ1</accession>
<evidence type="ECO:0000313" key="6">
    <source>
        <dbReference type="Proteomes" id="UP000503251"/>
    </source>
</evidence>
<feature type="compositionally biased region" description="Basic and acidic residues" evidence="2">
    <location>
        <begin position="130"/>
        <end position="139"/>
    </location>
</feature>
<evidence type="ECO:0000313" key="4">
    <source>
        <dbReference type="EMBL" id="TVM35941.1"/>
    </source>
</evidence>
<dbReference type="PANTHER" id="PTHR35024">
    <property type="entry name" value="HYPOTHETICAL CYTOSOLIC PROTEIN"/>
    <property type="match status" value="1"/>
</dbReference>
<reference evidence="4 5" key="1">
    <citation type="submission" date="2018-06" db="EMBL/GenBank/DDBJ databases">
        <title>Complete genome of Desulfovibrio marinus P48SEP.</title>
        <authorList>
            <person name="Crispim J.S."/>
            <person name="Vidigal P.M.P."/>
            <person name="Silva L.C.F."/>
            <person name="Araujo L.C."/>
            <person name="Laguardia C.N."/>
            <person name="Dias R.S."/>
            <person name="Sousa M.P."/>
            <person name="Paula S.O."/>
            <person name="Silva C."/>
        </authorList>
    </citation>
    <scope>NUCLEOTIDE SEQUENCE [LARGE SCALE GENOMIC DNA]</scope>
    <source>
        <strain evidence="4 5">P48SEP</strain>
    </source>
</reference>
<dbReference type="EMBL" id="CP039543">
    <property type="protein sequence ID" value="QJT09942.1"/>
    <property type="molecule type" value="Genomic_DNA"/>
</dbReference>
<evidence type="ECO:0000313" key="3">
    <source>
        <dbReference type="EMBL" id="QJT09942.1"/>
    </source>
</evidence>
<dbReference type="OrthoDB" id="9789407at2"/>
<evidence type="ECO:0000256" key="2">
    <source>
        <dbReference type="SAM" id="MobiDB-lite"/>
    </source>
</evidence>
<protein>
    <submittedName>
        <fullName evidence="4">Polymer-forming cytoskeletal protein</fullName>
    </submittedName>
</protein>
<dbReference type="RefSeq" id="WP_144234273.1">
    <property type="nucleotide sequence ID" value="NZ_CP039543.1"/>
</dbReference>
<comment type="similarity">
    <text evidence="1">Belongs to the bactofilin family.</text>
</comment>
<dbReference type="EMBL" id="QMIF01000002">
    <property type="protein sequence ID" value="TVM35941.1"/>
    <property type="molecule type" value="Genomic_DNA"/>
</dbReference>
<feature type="region of interest" description="Disordered" evidence="2">
    <location>
        <begin position="105"/>
        <end position="145"/>
    </location>
</feature>
<gene>
    <name evidence="4" type="ORF">DQK91_04625</name>
    <name evidence="3" type="ORF">E8L03_13810</name>
</gene>
<dbReference type="Proteomes" id="UP000434052">
    <property type="component" value="Unassembled WGS sequence"/>
</dbReference>
<dbReference type="Proteomes" id="UP000503251">
    <property type="component" value="Chromosome"/>
</dbReference>
<dbReference type="Pfam" id="PF04519">
    <property type="entry name" value="Bactofilin"/>
    <property type="match status" value="1"/>
</dbReference>
<proteinExistence type="inferred from homology"/>
<evidence type="ECO:0000313" key="5">
    <source>
        <dbReference type="Proteomes" id="UP000434052"/>
    </source>
</evidence>
<name>A0A6P1ZJQ1_9BACT</name>
<evidence type="ECO:0000256" key="1">
    <source>
        <dbReference type="ARBA" id="ARBA00044755"/>
    </source>
</evidence>